<feature type="region of interest" description="Disordered" evidence="1">
    <location>
        <begin position="540"/>
        <end position="600"/>
    </location>
</feature>
<evidence type="ECO:0000256" key="1">
    <source>
        <dbReference type="SAM" id="MobiDB-lite"/>
    </source>
</evidence>
<proteinExistence type="predicted"/>
<feature type="compositionally biased region" description="Basic and acidic residues" evidence="1">
    <location>
        <begin position="619"/>
        <end position="629"/>
    </location>
</feature>
<reference evidence="2" key="1">
    <citation type="submission" date="2021-01" db="UniProtKB">
        <authorList>
            <consortium name="EnsemblMetazoa"/>
        </authorList>
    </citation>
    <scope>IDENTIFICATION</scope>
</reference>
<feature type="compositionally biased region" description="Low complexity" evidence="1">
    <location>
        <begin position="695"/>
        <end position="708"/>
    </location>
</feature>
<sequence>MRHSSSRLSCSAKLFSVRQGKNTHSSSGQFVCQVSAKHMSSPTPSQGLANLGEPTASADSPDPLKPLYISFDDTNDQANSNDREKSIQPATNEAVSTAPAVSVTKQVRTSEPVGTVMAERRPPFGCAICDRFASTDIDELEGHINAHRMDLVRHLHLHPVSEAVELATQACQQGQSVNGASRPSEWRRSDMPKTSYKALDSRNNSFKQGGMQRSIPTAQIGPNIHYASEGPTEIRTHSPPPVPIQPRTENYRTSDSYDVAAFQHTADSFLTHTVSGTQVSEILPVRLPPFHSSFSGRKRSQHPHLLYQQHVDQWPRPVHSADHAGASSSWMLQGRVDEGHAWAAVSERDTVTNQPSDQVQRVDQLLEHSSDVLETVVKLEYHEMQPSMSGLDHFTIDTATDDNNDSINTSYSNSLAPRWSRSGSNSASNNGNTSVATNPTGRQLCWSKEQQQLAPRQPLSPTPSSSRWDPHELRQFHQAWTIEPPPKLVICQQFSSVDWEQGPKAYCVPSKAEKPRRSALAIESKRDFGSTNSATGVASIATDRLGSRETAASTTGPVGSKRKTYRADAGDAGSTASNTVSSKPSSIEKHGSVSSSRTFKKAEDGCVSDLANKQLNDQQRSDTHSKPTKVENFTVKTSVSNSAKKTVSPIATIAVKSSPCASSNSVKLHKPNKTVVIATKSKPVVKELGSCVNRSSSSSMAHSSPSVSETTTNGKTACAPRRSTRLQGRPSRRFGLRAAYH</sequence>
<feature type="compositionally biased region" description="Basic residues" evidence="1">
    <location>
        <begin position="730"/>
        <end position="741"/>
    </location>
</feature>
<evidence type="ECO:0000313" key="3">
    <source>
        <dbReference type="Proteomes" id="UP000594260"/>
    </source>
</evidence>
<dbReference type="RefSeq" id="XP_022668354.1">
    <property type="nucleotide sequence ID" value="XM_022812619.1"/>
</dbReference>
<feature type="region of interest" description="Disordered" evidence="1">
    <location>
        <begin position="693"/>
        <end position="741"/>
    </location>
</feature>
<feature type="region of interest" description="Disordered" evidence="1">
    <location>
        <begin position="405"/>
        <end position="440"/>
    </location>
</feature>
<keyword evidence="3" id="KW-1185">Reference proteome</keyword>
<feature type="compositionally biased region" description="Polar residues" evidence="1">
    <location>
        <begin position="405"/>
        <end position="415"/>
    </location>
</feature>
<dbReference type="GeneID" id="111253355"/>
<name>A0A7M7KKQ2_VARDE</name>
<feature type="compositionally biased region" description="Polar residues" evidence="1">
    <location>
        <begin position="172"/>
        <end position="181"/>
    </location>
</feature>
<feature type="region of interest" description="Disordered" evidence="1">
    <location>
        <begin position="38"/>
        <end position="102"/>
    </location>
</feature>
<protein>
    <submittedName>
        <fullName evidence="2">Uncharacterized protein</fullName>
    </submittedName>
</protein>
<feature type="compositionally biased region" description="Polar residues" evidence="1">
    <location>
        <begin position="38"/>
        <end position="48"/>
    </location>
</feature>
<feature type="region of interest" description="Disordered" evidence="1">
    <location>
        <begin position="450"/>
        <end position="469"/>
    </location>
</feature>
<feature type="compositionally biased region" description="Polar residues" evidence="1">
    <location>
        <begin position="574"/>
        <end position="585"/>
    </location>
</feature>
<accession>A0A7M7KKQ2</accession>
<feature type="compositionally biased region" description="Low complexity" evidence="1">
    <location>
        <begin position="422"/>
        <end position="438"/>
    </location>
</feature>
<evidence type="ECO:0000313" key="2">
    <source>
        <dbReference type="EnsemblMetazoa" id="XP_022668354"/>
    </source>
</evidence>
<feature type="region of interest" description="Disordered" evidence="1">
    <location>
        <begin position="612"/>
        <end position="632"/>
    </location>
</feature>
<dbReference type="EnsemblMetazoa" id="XM_022812619">
    <property type="protein sequence ID" value="XP_022668354"/>
    <property type="gene ID" value="LOC111253355"/>
</dbReference>
<dbReference type="OrthoDB" id="10652078at2759"/>
<organism evidence="2 3">
    <name type="scientific">Varroa destructor</name>
    <name type="common">Honeybee mite</name>
    <dbReference type="NCBI Taxonomy" id="109461"/>
    <lineage>
        <taxon>Eukaryota</taxon>
        <taxon>Metazoa</taxon>
        <taxon>Ecdysozoa</taxon>
        <taxon>Arthropoda</taxon>
        <taxon>Chelicerata</taxon>
        <taxon>Arachnida</taxon>
        <taxon>Acari</taxon>
        <taxon>Parasitiformes</taxon>
        <taxon>Mesostigmata</taxon>
        <taxon>Gamasina</taxon>
        <taxon>Dermanyssoidea</taxon>
        <taxon>Varroidae</taxon>
        <taxon>Varroa</taxon>
    </lineage>
</organism>
<dbReference type="AlphaFoldDB" id="A0A7M7KKQ2"/>
<dbReference type="InParanoid" id="A0A7M7KKQ2"/>
<feature type="region of interest" description="Disordered" evidence="1">
    <location>
        <begin position="172"/>
        <end position="216"/>
    </location>
</feature>
<dbReference type="KEGG" id="vde:111253355"/>
<dbReference type="Proteomes" id="UP000594260">
    <property type="component" value="Unplaced"/>
</dbReference>